<accession>A0ABX1M2L2</accession>
<dbReference type="CDD" id="cd07023">
    <property type="entry name" value="S49_Sppa_N_C"/>
    <property type="match status" value="1"/>
</dbReference>
<comment type="similarity">
    <text evidence="2 7">Belongs to the peptidase S49 family.</text>
</comment>
<evidence type="ECO:0000259" key="9">
    <source>
        <dbReference type="Pfam" id="PF01343"/>
    </source>
</evidence>
<sequence>MRNFLKQTFASLVGSLLGLFIFCGVGTTGLLFLLFAAASSKDVGPIVKDKSVLVFDLSTNITDGKPSSSELLQQALSGDDNKRMSLRTVLEALDKAQRDKRIVGIYLDATDAATEGRVTGFATLKEIRQALEKCRAAGKKIIAYGMEWGEKEYYFSSVADSIVVNPLGGMEINGLSTQPMFYAGALEKYGVGVQIVRVGKFKGAVEPFILKKLSPENRAQTQELLDDVWGEWRATVGASRKINPQQLQAIADNQALLLADQAKANRLVDKVGYFDQVVAELKQLTNSDKEDKTFRQISLKDYAEVSGKSLGVERDSQNKIAVVYAEGEIVDGQGDDGDVGGDRFARIFRRLRQDKNVKAVVLRINSPGGSVTGSDVIQREVRLTGQDKPVIVSMGNVAASGGYWIATDSKRIFAEPNTITGSIGVFGQILNFQKLANDNGVTWDSVKTARYADTQTVARPKSPEELAIYQRSVNRIYDTFLDKVAQGRKLPKQKVAEIAQGRVWSGAAAKKIGLVDDIGGLDAAVKYAATAANLGDNWQFQEYPKGGNLRERFFGQVSEQARTALGVDKVQLKAPDPLMSEFQKLQQELAILRKMNDPQGIYARLPFNLKIE</sequence>
<name>A0ABX1M2L2_9CYAN</name>
<comment type="caution">
    <text evidence="10">The sequence shown here is derived from an EMBL/GenBank/DDBJ whole genome shotgun (WGS) entry which is preliminary data.</text>
</comment>
<dbReference type="InterPro" id="IPR004635">
    <property type="entry name" value="Pept_S49_SppA"/>
</dbReference>
<evidence type="ECO:0000256" key="6">
    <source>
        <dbReference type="ARBA" id="ARBA00023136"/>
    </source>
</evidence>
<keyword evidence="6 7" id="KW-0472">Membrane</keyword>
<keyword evidence="8" id="KW-1133">Transmembrane helix</keyword>
<protein>
    <recommendedName>
        <fullName evidence="7">Protease 4</fullName>
        <ecNumber evidence="7">3.4.21.-</ecNumber>
    </recommendedName>
    <alternativeName>
        <fullName evidence="7">Endopeptidase IV</fullName>
    </alternativeName>
    <alternativeName>
        <fullName evidence="7">Protease IV</fullName>
    </alternativeName>
    <alternativeName>
        <fullName evidence="7">Signal peptide peptidase</fullName>
    </alternativeName>
</protein>
<keyword evidence="5" id="KW-0720">Serine protease</keyword>
<organism evidence="10 11">
    <name type="scientific">Brasilonema octagenarum UFV-OR1</name>
    <dbReference type="NCBI Taxonomy" id="417115"/>
    <lineage>
        <taxon>Bacteria</taxon>
        <taxon>Bacillati</taxon>
        <taxon>Cyanobacteriota</taxon>
        <taxon>Cyanophyceae</taxon>
        <taxon>Nostocales</taxon>
        <taxon>Scytonemataceae</taxon>
        <taxon>Brasilonema</taxon>
        <taxon>Octagenarum group</taxon>
    </lineage>
</organism>
<dbReference type="EMBL" id="QMEC01000022">
    <property type="protein sequence ID" value="NMF62722.1"/>
    <property type="molecule type" value="Genomic_DNA"/>
</dbReference>
<keyword evidence="8" id="KW-0812">Transmembrane</keyword>
<evidence type="ECO:0000256" key="7">
    <source>
        <dbReference type="PIRNR" id="PIRNR001217"/>
    </source>
</evidence>
<comment type="subcellular location">
    <subcellularLocation>
        <location evidence="7">Cell inner membrane</location>
    </subcellularLocation>
    <subcellularLocation>
        <location evidence="1">Membrane</location>
    </subcellularLocation>
</comment>
<keyword evidence="4 7" id="KW-0378">Hydrolase</keyword>
<feature type="domain" description="Peptidase S49" evidence="9">
    <location>
        <begin position="135"/>
        <end position="286"/>
    </location>
</feature>
<proteinExistence type="inferred from homology"/>
<reference evidence="10 11" key="1">
    <citation type="submission" date="2018-06" db="EMBL/GenBank/DDBJ databases">
        <title>Comparative genomics of Brasilonema spp. strains.</title>
        <authorList>
            <person name="Alvarenga D.O."/>
            <person name="Fiore M.F."/>
            <person name="Varani A.M."/>
        </authorList>
    </citation>
    <scope>NUCLEOTIDE SEQUENCE [LARGE SCALE GENOMIC DNA]</scope>
    <source>
        <strain evidence="10 11">UFV-OR1</strain>
    </source>
</reference>
<gene>
    <name evidence="10" type="primary">sppA</name>
    <name evidence="10" type="ORF">DP115_07995</name>
</gene>
<dbReference type="Gene3D" id="3.90.226.10">
    <property type="entry name" value="2-enoyl-CoA Hydratase, Chain A, domain 1"/>
    <property type="match status" value="4"/>
</dbReference>
<feature type="domain" description="Peptidase S49" evidence="9">
    <location>
        <begin position="386"/>
        <end position="534"/>
    </location>
</feature>
<evidence type="ECO:0000256" key="5">
    <source>
        <dbReference type="ARBA" id="ARBA00022825"/>
    </source>
</evidence>
<dbReference type="RefSeq" id="WP_169264324.1">
    <property type="nucleotide sequence ID" value="NZ_QMEC01000022.1"/>
</dbReference>
<evidence type="ECO:0000256" key="3">
    <source>
        <dbReference type="ARBA" id="ARBA00022670"/>
    </source>
</evidence>
<evidence type="ECO:0000256" key="4">
    <source>
        <dbReference type="ARBA" id="ARBA00022801"/>
    </source>
</evidence>
<dbReference type="NCBIfam" id="TIGR00705">
    <property type="entry name" value="SppA_67K"/>
    <property type="match status" value="1"/>
</dbReference>
<keyword evidence="3 7" id="KW-0645">Protease</keyword>
<feature type="transmembrane region" description="Helical" evidence="8">
    <location>
        <begin position="12"/>
        <end position="38"/>
    </location>
</feature>
<dbReference type="InterPro" id="IPR029045">
    <property type="entry name" value="ClpP/crotonase-like_dom_sf"/>
</dbReference>
<dbReference type="CDD" id="cd07018">
    <property type="entry name" value="S49_SppA_67K_type"/>
    <property type="match status" value="1"/>
</dbReference>
<keyword evidence="11" id="KW-1185">Reference proteome</keyword>
<evidence type="ECO:0000256" key="8">
    <source>
        <dbReference type="SAM" id="Phobius"/>
    </source>
</evidence>
<evidence type="ECO:0000313" key="10">
    <source>
        <dbReference type="EMBL" id="NMF62722.1"/>
    </source>
</evidence>
<dbReference type="NCBIfam" id="TIGR00706">
    <property type="entry name" value="SppA_dom"/>
    <property type="match status" value="1"/>
</dbReference>
<evidence type="ECO:0000256" key="2">
    <source>
        <dbReference type="ARBA" id="ARBA00008683"/>
    </source>
</evidence>
<dbReference type="Proteomes" id="UP000762253">
    <property type="component" value="Unassembled WGS sequence"/>
</dbReference>
<evidence type="ECO:0000256" key="1">
    <source>
        <dbReference type="ARBA" id="ARBA00004370"/>
    </source>
</evidence>
<dbReference type="Pfam" id="PF01343">
    <property type="entry name" value="Peptidase_S49"/>
    <property type="match status" value="2"/>
</dbReference>
<dbReference type="InterPro" id="IPR047272">
    <property type="entry name" value="S49_SppA_C"/>
</dbReference>
<dbReference type="InterPro" id="IPR004634">
    <property type="entry name" value="Pept_S49_pIV"/>
</dbReference>
<keyword evidence="7" id="KW-1003">Cell membrane</keyword>
<evidence type="ECO:0000313" key="11">
    <source>
        <dbReference type="Proteomes" id="UP000762253"/>
    </source>
</evidence>
<keyword evidence="7" id="KW-0997">Cell inner membrane</keyword>
<dbReference type="EC" id="3.4.21.-" evidence="7"/>
<dbReference type="InterPro" id="IPR047217">
    <property type="entry name" value="S49_SppA_67K_type_N"/>
</dbReference>
<dbReference type="PANTHER" id="PTHR33209:SF1">
    <property type="entry name" value="PEPTIDASE S49 DOMAIN-CONTAINING PROTEIN"/>
    <property type="match status" value="1"/>
</dbReference>
<dbReference type="PIRSF" id="PIRSF001217">
    <property type="entry name" value="Protease_4_SppA"/>
    <property type="match status" value="1"/>
</dbReference>
<dbReference type="PANTHER" id="PTHR33209">
    <property type="entry name" value="PROTEASE 4"/>
    <property type="match status" value="1"/>
</dbReference>
<dbReference type="InterPro" id="IPR002142">
    <property type="entry name" value="Peptidase_S49"/>
</dbReference>
<dbReference type="SUPFAM" id="SSF52096">
    <property type="entry name" value="ClpP/crotonase"/>
    <property type="match status" value="2"/>
</dbReference>